<evidence type="ECO:0000256" key="5">
    <source>
        <dbReference type="SAM" id="Phobius"/>
    </source>
</evidence>
<dbReference type="PANTHER" id="PTHR10361:SF28">
    <property type="entry name" value="P3 PROTEIN-RELATED"/>
    <property type="match status" value="1"/>
</dbReference>
<organism evidence="6 7">
    <name type="scientific">Brachybacterium sacelli</name>
    <dbReference type="NCBI Taxonomy" id="173364"/>
    <lineage>
        <taxon>Bacteria</taxon>
        <taxon>Bacillati</taxon>
        <taxon>Actinomycetota</taxon>
        <taxon>Actinomycetes</taxon>
        <taxon>Micrococcales</taxon>
        <taxon>Dermabacteraceae</taxon>
        <taxon>Brachybacterium</taxon>
    </lineage>
</organism>
<feature type="transmembrane region" description="Helical" evidence="5">
    <location>
        <begin position="84"/>
        <end position="108"/>
    </location>
</feature>
<dbReference type="PANTHER" id="PTHR10361">
    <property type="entry name" value="SODIUM-BILE ACID COTRANSPORTER"/>
    <property type="match status" value="1"/>
</dbReference>
<gene>
    <name evidence="6" type="ORF">JOF43_001144</name>
</gene>
<protein>
    <submittedName>
        <fullName evidence="6">BASS family bile acid:Na+ symporter</fullName>
    </submittedName>
</protein>
<dbReference type="InterPro" id="IPR038770">
    <property type="entry name" value="Na+/solute_symporter_sf"/>
</dbReference>
<sequence>MTSSAPAPTTGKNAPALSSEDRSARIAVTVFPALILASATFAFFVPAAGQAIAPFTSVFLGVIMFAMGLTLTIPDFALVVRRPLPVLIGVVAQYVIMPLVGLGVSVLLQLPPELAVGVILVGCAPGGTSSNVISYLSKADTALSVTMTSISTLLAPIFTPLLTLWLAGSYLPIAAGDMAMSIVQMVLIPVIGGIVVRLLLSRLVDRVLPALPWVSVVGISLVVIAVVSGSTEAIVSAGALVLLAVVLHNGIGYLCGYWLARLLKQGERAARTTSIEVGMQNSGLAATLAATAFSPAAALPGAIFSIWHNLSGAVLAMYYRRSADKHRSEAR</sequence>
<dbReference type="Gene3D" id="1.20.1530.20">
    <property type="match status" value="1"/>
</dbReference>
<dbReference type="InterPro" id="IPR002657">
    <property type="entry name" value="BilAc:Na_symport/Acr3"/>
</dbReference>
<comment type="subcellular location">
    <subcellularLocation>
        <location evidence="1">Membrane</location>
        <topology evidence="1">Multi-pass membrane protein</topology>
    </subcellularLocation>
</comment>
<feature type="transmembrane region" description="Helical" evidence="5">
    <location>
        <begin position="143"/>
        <end position="166"/>
    </location>
</feature>
<dbReference type="RefSeq" id="WP_209900161.1">
    <property type="nucleotide sequence ID" value="NZ_BAAAJW010000018.1"/>
</dbReference>
<dbReference type="Pfam" id="PF01758">
    <property type="entry name" value="SBF"/>
    <property type="match status" value="1"/>
</dbReference>
<evidence type="ECO:0000256" key="3">
    <source>
        <dbReference type="ARBA" id="ARBA00022989"/>
    </source>
</evidence>
<keyword evidence="3 5" id="KW-1133">Transmembrane helix</keyword>
<evidence type="ECO:0000313" key="6">
    <source>
        <dbReference type="EMBL" id="MBP2381187.1"/>
    </source>
</evidence>
<feature type="transmembrane region" description="Helical" evidence="5">
    <location>
        <begin position="51"/>
        <end position="72"/>
    </location>
</feature>
<dbReference type="Proteomes" id="UP001519290">
    <property type="component" value="Unassembled WGS sequence"/>
</dbReference>
<feature type="transmembrane region" description="Helical" evidence="5">
    <location>
        <begin position="114"/>
        <end position="136"/>
    </location>
</feature>
<feature type="transmembrane region" description="Helical" evidence="5">
    <location>
        <begin position="26"/>
        <end position="45"/>
    </location>
</feature>
<evidence type="ECO:0000313" key="7">
    <source>
        <dbReference type="Proteomes" id="UP001519290"/>
    </source>
</evidence>
<feature type="transmembrane region" description="Helical" evidence="5">
    <location>
        <begin position="233"/>
        <end position="260"/>
    </location>
</feature>
<keyword evidence="4 5" id="KW-0472">Membrane</keyword>
<proteinExistence type="predicted"/>
<reference evidence="6 7" key="1">
    <citation type="submission" date="2021-03" db="EMBL/GenBank/DDBJ databases">
        <title>Sequencing the genomes of 1000 actinobacteria strains.</title>
        <authorList>
            <person name="Klenk H.-P."/>
        </authorList>
    </citation>
    <scope>NUCLEOTIDE SEQUENCE [LARGE SCALE GENOMIC DNA]</scope>
    <source>
        <strain evidence="6 7">DSM 14566</strain>
    </source>
</reference>
<accession>A0ABS4WYB2</accession>
<comment type="caution">
    <text evidence="6">The sequence shown here is derived from an EMBL/GenBank/DDBJ whole genome shotgun (WGS) entry which is preliminary data.</text>
</comment>
<name>A0ABS4WYB2_9MICO</name>
<evidence type="ECO:0000256" key="1">
    <source>
        <dbReference type="ARBA" id="ARBA00004141"/>
    </source>
</evidence>
<evidence type="ECO:0000256" key="2">
    <source>
        <dbReference type="ARBA" id="ARBA00022692"/>
    </source>
</evidence>
<evidence type="ECO:0000256" key="4">
    <source>
        <dbReference type="ARBA" id="ARBA00023136"/>
    </source>
</evidence>
<dbReference type="InterPro" id="IPR004710">
    <property type="entry name" value="Bilac:Na_transpt"/>
</dbReference>
<feature type="transmembrane region" description="Helical" evidence="5">
    <location>
        <begin position="207"/>
        <end position="227"/>
    </location>
</feature>
<dbReference type="EMBL" id="JAGIOD010000001">
    <property type="protein sequence ID" value="MBP2381187.1"/>
    <property type="molecule type" value="Genomic_DNA"/>
</dbReference>
<keyword evidence="2 5" id="KW-0812">Transmembrane</keyword>
<keyword evidence="7" id="KW-1185">Reference proteome</keyword>
<feature type="transmembrane region" description="Helical" evidence="5">
    <location>
        <begin position="281"/>
        <end position="307"/>
    </location>
</feature>
<feature type="transmembrane region" description="Helical" evidence="5">
    <location>
        <begin position="178"/>
        <end position="200"/>
    </location>
</feature>